<evidence type="ECO:0000256" key="4">
    <source>
        <dbReference type="ARBA" id="ARBA00022989"/>
    </source>
</evidence>
<keyword evidence="4 6" id="KW-1133">Transmembrane helix</keyword>
<organism evidence="8 9">
    <name type="scientific">Escherichia coli</name>
    <dbReference type="NCBI Taxonomy" id="562"/>
    <lineage>
        <taxon>Bacteria</taxon>
        <taxon>Pseudomonadati</taxon>
        <taxon>Pseudomonadota</taxon>
        <taxon>Gammaproteobacteria</taxon>
        <taxon>Enterobacterales</taxon>
        <taxon>Enterobacteriaceae</taxon>
        <taxon>Escherichia</taxon>
    </lineage>
</organism>
<evidence type="ECO:0000313" key="9">
    <source>
        <dbReference type="Proteomes" id="UP000250780"/>
    </source>
</evidence>
<gene>
    <name evidence="8" type="primary">ybiF_2</name>
    <name evidence="8" type="ORF">NCTC9073_02420</name>
</gene>
<feature type="domain" description="EamA" evidence="7">
    <location>
        <begin position="10"/>
        <end position="88"/>
    </location>
</feature>
<sequence>MPIGALQAGEALWHWSVIPLGLAVAILSTALPYSLEMIALTRLPTRTFGTLMSMEPALAAVSGMIFLGETLTPIQLLALGAIIAASMGSTLTVRKESKIKELDIN</sequence>
<dbReference type="SUPFAM" id="SSF103481">
    <property type="entry name" value="Multidrug resistance efflux transporter EmrE"/>
    <property type="match status" value="1"/>
</dbReference>
<dbReference type="GO" id="GO:0005886">
    <property type="term" value="C:plasma membrane"/>
    <property type="evidence" value="ECO:0007669"/>
    <property type="project" value="UniProtKB-SubCell"/>
</dbReference>
<dbReference type="Proteomes" id="UP000250780">
    <property type="component" value="Unassembled WGS sequence"/>
</dbReference>
<dbReference type="InterPro" id="IPR037185">
    <property type="entry name" value="EmrE-like"/>
</dbReference>
<accession>A0A2X1N1L7</accession>
<feature type="transmembrane region" description="Helical" evidence="6">
    <location>
        <begin position="74"/>
        <end position="93"/>
    </location>
</feature>
<evidence type="ECO:0000256" key="6">
    <source>
        <dbReference type="SAM" id="Phobius"/>
    </source>
</evidence>
<proteinExistence type="predicted"/>
<dbReference type="InterPro" id="IPR000620">
    <property type="entry name" value="EamA_dom"/>
</dbReference>
<evidence type="ECO:0000256" key="5">
    <source>
        <dbReference type="ARBA" id="ARBA00023136"/>
    </source>
</evidence>
<keyword evidence="3 6" id="KW-0812">Transmembrane</keyword>
<protein>
    <submittedName>
        <fullName evidence="8">Threonine and homoserine efflux system</fullName>
    </submittedName>
</protein>
<reference evidence="8 9" key="1">
    <citation type="submission" date="2018-06" db="EMBL/GenBank/DDBJ databases">
        <authorList>
            <consortium name="Pathogen Informatics"/>
            <person name="Doyle S."/>
        </authorList>
    </citation>
    <scope>NUCLEOTIDE SEQUENCE [LARGE SCALE GENOMIC DNA]</scope>
    <source>
        <strain evidence="8 9">NCTC9073</strain>
    </source>
</reference>
<name>A0A2X1N1L7_ECOLX</name>
<dbReference type="EMBL" id="UASD01000008">
    <property type="protein sequence ID" value="SPX11102.1"/>
    <property type="molecule type" value="Genomic_DNA"/>
</dbReference>
<keyword evidence="2" id="KW-1003">Cell membrane</keyword>
<evidence type="ECO:0000256" key="3">
    <source>
        <dbReference type="ARBA" id="ARBA00022692"/>
    </source>
</evidence>
<feature type="transmembrane region" description="Helical" evidence="6">
    <location>
        <begin position="12"/>
        <end position="35"/>
    </location>
</feature>
<evidence type="ECO:0000259" key="7">
    <source>
        <dbReference type="Pfam" id="PF00892"/>
    </source>
</evidence>
<dbReference type="Pfam" id="PF00892">
    <property type="entry name" value="EamA"/>
    <property type="match status" value="1"/>
</dbReference>
<dbReference type="Gene3D" id="1.10.3730.20">
    <property type="match status" value="1"/>
</dbReference>
<comment type="subcellular location">
    <subcellularLocation>
        <location evidence="1">Cell membrane</location>
        <topology evidence="1">Multi-pass membrane protein</topology>
    </subcellularLocation>
</comment>
<feature type="transmembrane region" description="Helical" evidence="6">
    <location>
        <begin position="47"/>
        <end position="68"/>
    </location>
</feature>
<evidence type="ECO:0000256" key="2">
    <source>
        <dbReference type="ARBA" id="ARBA00022475"/>
    </source>
</evidence>
<dbReference type="AlphaFoldDB" id="A0A2X1N1L7"/>
<evidence type="ECO:0000256" key="1">
    <source>
        <dbReference type="ARBA" id="ARBA00004651"/>
    </source>
</evidence>
<keyword evidence="5 6" id="KW-0472">Membrane</keyword>
<evidence type="ECO:0000313" key="8">
    <source>
        <dbReference type="EMBL" id="SPX11102.1"/>
    </source>
</evidence>